<feature type="signal peptide" evidence="2">
    <location>
        <begin position="1"/>
        <end position="27"/>
    </location>
</feature>
<evidence type="ECO:0000313" key="3">
    <source>
        <dbReference type="EMBL" id="GJJ74138.1"/>
    </source>
</evidence>
<organism evidence="3 4">
    <name type="scientific">Entomortierella parvispora</name>
    <dbReference type="NCBI Taxonomy" id="205924"/>
    <lineage>
        <taxon>Eukaryota</taxon>
        <taxon>Fungi</taxon>
        <taxon>Fungi incertae sedis</taxon>
        <taxon>Mucoromycota</taxon>
        <taxon>Mortierellomycotina</taxon>
        <taxon>Mortierellomycetes</taxon>
        <taxon>Mortierellales</taxon>
        <taxon>Mortierellaceae</taxon>
        <taxon>Entomortierella</taxon>
    </lineage>
</organism>
<dbReference type="Proteomes" id="UP000827284">
    <property type="component" value="Unassembled WGS sequence"/>
</dbReference>
<feature type="region of interest" description="Disordered" evidence="1">
    <location>
        <begin position="62"/>
        <end position="102"/>
    </location>
</feature>
<dbReference type="EMBL" id="BQFW01000008">
    <property type="protein sequence ID" value="GJJ74138.1"/>
    <property type="molecule type" value="Genomic_DNA"/>
</dbReference>
<proteinExistence type="predicted"/>
<dbReference type="AlphaFoldDB" id="A0A9P3LXI8"/>
<sequence length="102" mass="10654">MKINRGLPSMTIRWVAMLSLVVVLSLALLPQSYEAAEAALVAGPSVKDTRIAPKPLVAANQETQATFGDQNDETMTGPAGGGGDQVIKIGSNVPLPPIPENF</sequence>
<evidence type="ECO:0008006" key="5">
    <source>
        <dbReference type="Google" id="ProtNLM"/>
    </source>
</evidence>
<evidence type="ECO:0000256" key="2">
    <source>
        <dbReference type="SAM" id="SignalP"/>
    </source>
</evidence>
<gene>
    <name evidence="3" type="ORF">EMPS_06496</name>
</gene>
<comment type="caution">
    <text evidence="3">The sequence shown here is derived from an EMBL/GenBank/DDBJ whole genome shotgun (WGS) entry which is preliminary data.</text>
</comment>
<keyword evidence="2" id="KW-0732">Signal</keyword>
<feature type="chain" id="PRO_5040148541" description="Secreted protein" evidence="2">
    <location>
        <begin position="28"/>
        <end position="102"/>
    </location>
</feature>
<keyword evidence="4" id="KW-1185">Reference proteome</keyword>
<reference evidence="3" key="2">
    <citation type="journal article" date="2022" name="Microbiol. Resour. Announc.">
        <title>Whole-Genome Sequence of Entomortierella parvispora E1425, a Mucoromycotan Fungus Associated with Burkholderiaceae-Related Endosymbiotic Bacteria.</title>
        <authorList>
            <person name="Herlambang A."/>
            <person name="Guo Y."/>
            <person name="Takashima Y."/>
            <person name="Narisawa K."/>
            <person name="Ohta H."/>
            <person name="Nishizawa T."/>
        </authorList>
    </citation>
    <scope>NUCLEOTIDE SEQUENCE</scope>
    <source>
        <strain evidence="3">E1425</strain>
    </source>
</reference>
<accession>A0A9P3LXI8</accession>
<evidence type="ECO:0000313" key="4">
    <source>
        <dbReference type="Proteomes" id="UP000827284"/>
    </source>
</evidence>
<reference evidence="3" key="1">
    <citation type="submission" date="2021-11" db="EMBL/GenBank/DDBJ databases">
        <authorList>
            <person name="Herlambang A."/>
            <person name="Guo Y."/>
            <person name="Takashima Y."/>
            <person name="Nishizawa T."/>
        </authorList>
    </citation>
    <scope>NUCLEOTIDE SEQUENCE</scope>
    <source>
        <strain evidence="3">E1425</strain>
    </source>
</reference>
<name>A0A9P3LXI8_9FUNG</name>
<evidence type="ECO:0000256" key="1">
    <source>
        <dbReference type="SAM" id="MobiDB-lite"/>
    </source>
</evidence>
<protein>
    <recommendedName>
        <fullName evidence="5">Secreted protein</fullName>
    </recommendedName>
</protein>